<gene>
    <name evidence="3" type="ORF">KME25_14115</name>
</gene>
<sequence>MGGKTSLAGVTTYIPPEWKKELEEWAEEEERSVSWILLKLIGNALEDRRQNSSTATSAESPELVGVATNGKTAAR</sequence>
<dbReference type="AlphaFoldDB" id="A0A951U9P2"/>
<protein>
    <submittedName>
        <fullName evidence="3">CopG family transcriptional regulator</fullName>
    </submittedName>
</protein>
<dbReference type="Proteomes" id="UP000753908">
    <property type="component" value="Unassembled WGS sequence"/>
</dbReference>
<dbReference type="GO" id="GO:0006355">
    <property type="term" value="P:regulation of DNA-templated transcription"/>
    <property type="evidence" value="ECO:0007669"/>
    <property type="project" value="InterPro"/>
</dbReference>
<reference evidence="3" key="1">
    <citation type="submission" date="2021-05" db="EMBL/GenBank/DDBJ databases">
        <authorList>
            <person name="Pietrasiak N."/>
            <person name="Ward R."/>
            <person name="Stajich J.E."/>
            <person name="Kurbessoian T."/>
        </authorList>
    </citation>
    <scope>NUCLEOTIDE SEQUENCE</scope>
    <source>
        <strain evidence="3">CPER-KK1</strain>
    </source>
</reference>
<accession>A0A951U9P2</accession>
<organism evidence="3 4">
    <name type="scientific">Symplocastrum torsivum CPER-KK1</name>
    <dbReference type="NCBI Taxonomy" id="450513"/>
    <lineage>
        <taxon>Bacteria</taxon>
        <taxon>Bacillati</taxon>
        <taxon>Cyanobacteriota</taxon>
        <taxon>Cyanophyceae</taxon>
        <taxon>Oscillatoriophycideae</taxon>
        <taxon>Oscillatoriales</taxon>
        <taxon>Microcoleaceae</taxon>
        <taxon>Symplocastrum</taxon>
    </lineage>
</organism>
<dbReference type="SUPFAM" id="SSF47598">
    <property type="entry name" value="Ribbon-helix-helix"/>
    <property type="match status" value="1"/>
</dbReference>
<dbReference type="EMBL" id="JAHHIF010000016">
    <property type="protein sequence ID" value="MBW4545563.1"/>
    <property type="molecule type" value="Genomic_DNA"/>
</dbReference>
<evidence type="ECO:0000313" key="4">
    <source>
        <dbReference type="Proteomes" id="UP000753908"/>
    </source>
</evidence>
<feature type="region of interest" description="Disordered" evidence="1">
    <location>
        <begin position="48"/>
        <end position="75"/>
    </location>
</feature>
<dbReference type="InterPro" id="IPR010985">
    <property type="entry name" value="Ribbon_hlx_hlx"/>
</dbReference>
<dbReference type="InterPro" id="IPR012869">
    <property type="entry name" value="RHH_5"/>
</dbReference>
<evidence type="ECO:0000313" key="3">
    <source>
        <dbReference type="EMBL" id="MBW4545563.1"/>
    </source>
</evidence>
<name>A0A951U9P2_9CYAN</name>
<comment type="caution">
    <text evidence="3">The sequence shown here is derived from an EMBL/GenBank/DDBJ whole genome shotgun (WGS) entry which is preliminary data.</text>
</comment>
<proteinExistence type="predicted"/>
<evidence type="ECO:0000256" key="1">
    <source>
        <dbReference type="SAM" id="MobiDB-lite"/>
    </source>
</evidence>
<feature type="domain" description="CopG-like ribbon-helix-helix" evidence="2">
    <location>
        <begin position="13"/>
        <end position="48"/>
    </location>
</feature>
<evidence type="ECO:0000259" key="2">
    <source>
        <dbReference type="Pfam" id="PF07878"/>
    </source>
</evidence>
<reference evidence="3" key="2">
    <citation type="journal article" date="2022" name="Microbiol. Resour. Announc.">
        <title>Metagenome Sequencing to Explore Phylogenomics of Terrestrial Cyanobacteria.</title>
        <authorList>
            <person name="Ward R.D."/>
            <person name="Stajich J.E."/>
            <person name="Johansen J.R."/>
            <person name="Huntemann M."/>
            <person name="Clum A."/>
            <person name="Foster B."/>
            <person name="Foster B."/>
            <person name="Roux S."/>
            <person name="Palaniappan K."/>
            <person name="Varghese N."/>
            <person name="Mukherjee S."/>
            <person name="Reddy T.B.K."/>
            <person name="Daum C."/>
            <person name="Copeland A."/>
            <person name="Chen I.A."/>
            <person name="Ivanova N.N."/>
            <person name="Kyrpides N.C."/>
            <person name="Shapiro N."/>
            <person name="Eloe-Fadrosh E.A."/>
            <person name="Pietrasiak N."/>
        </authorList>
    </citation>
    <scope>NUCLEOTIDE SEQUENCE</scope>
    <source>
        <strain evidence="3">CPER-KK1</strain>
    </source>
</reference>
<dbReference type="Pfam" id="PF07878">
    <property type="entry name" value="RHH_5"/>
    <property type="match status" value="1"/>
</dbReference>